<evidence type="ECO:0000313" key="1">
    <source>
        <dbReference type="EMBL" id="MBX73732.1"/>
    </source>
</evidence>
<accession>A0A2P2R394</accession>
<organism evidence="1">
    <name type="scientific">Rhizophora mucronata</name>
    <name type="common">Asiatic mangrove</name>
    <dbReference type="NCBI Taxonomy" id="61149"/>
    <lineage>
        <taxon>Eukaryota</taxon>
        <taxon>Viridiplantae</taxon>
        <taxon>Streptophyta</taxon>
        <taxon>Embryophyta</taxon>
        <taxon>Tracheophyta</taxon>
        <taxon>Spermatophyta</taxon>
        <taxon>Magnoliopsida</taxon>
        <taxon>eudicotyledons</taxon>
        <taxon>Gunneridae</taxon>
        <taxon>Pentapetalae</taxon>
        <taxon>rosids</taxon>
        <taxon>fabids</taxon>
        <taxon>Malpighiales</taxon>
        <taxon>Rhizophoraceae</taxon>
        <taxon>Rhizophora</taxon>
    </lineage>
</organism>
<sequence length="11" mass="1357">MDSFFFSLSLY</sequence>
<proteinExistence type="predicted"/>
<reference evidence="1" key="1">
    <citation type="submission" date="2018-02" db="EMBL/GenBank/DDBJ databases">
        <title>Rhizophora mucronata_Transcriptome.</title>
        <authorList>
            <person name="Meera S.P."/>
            <person name="Sreeshan A."/>
            <person name="Augustine A."/>
        </authorList>
    </citation>
    <scope>NUCLEOTIDE SEQUENCE</scope>
    <source>
        <tissue evidence="1">Leaf</tissue>
    </source>
</reference>
<name>A0A2P2R394_RHIMU</name>
<dbReference type="EMBL" id="GGEC01093248">
    <property type="protein sequence ID" value="MBX73732.1"/>
    <property type="molecule type" value="Transcribed_RNA"/>
</dbReference>
<protein>
    <submittedName>
        <fullName evidence="1">Uncharacterized protein</fullName>
    </submittedName>
</protein>